<proteinExistence type="predicted"/>
<keyword evidence="8" id="KW-1185">Reference proteome</keyword>
<keyword evidence="2 5" id="KW-0812">Transmembrane</keyword>
<dbReference type="PANTHER" id="PTHR36985:SF1">
    <property type="entry name" value="TRANSLOCATION AND ASSEMBLY MODULE SUBUNIT TAMB"/>
    <property type="match status" value="1"/>
</dbReference>
<dbReference type="EMBL" id="JAHESD010000001">
    <property type="protein sequence ID" value="MBT1701765.1"/>
    <property type="molecule type" value="Genomic_DNA"/>
</dbReference>
<keyword evidence="3 5" id="KW-1133">Transmembrane helix</keyword>
<sequence>MKEHNTKRIFVKILKIFGWIFFSIVLLLATITLLIQLPPIQTKITQEAISFLEKKIGTEVSLQKVSIRFPKTIVVEGLYLEDKKRDTLLYMGRLDIDTDLWALTRKEIQLNDLTLENTKAYISRPEADSAYNFTYILNAFVSDSTSVPDTTQQDAPGWKFSIEDITLQNIKARYHDLLTGNIADLNLGLFEVSMDEFDLDRMRIVVDEINLENTTASVLQTKQPEVTEEVAEENQPITYDIGVGQVNLENIHANFHQQALGQLIRMDLGRSSLETDKVDLKGQIIDLDNFLLENTFISYHQRPVAVVNTKNQYDPEPAREKQAEKSTPWKVTLSSLELSGNSIQFYDFTKSQTSGAMDFNHLWISGLEIDAEDIALDGTKVKCDLNNLAFRERSGFMIESFKAGLNLREDGVIINDLLLLTGNSRFEMNADATFASLETIADDYPRATINANINNTSVGLRDLLYFNPMLKDSLPLKITSASKVFIDASVNGAVNNIKIDHLTLRAFADTYLRTKGTITGLPDAGKLKMDIFLDKFYTTKNDIGRILPDPLIPSSIDLPEWINLHGTYAGSMTKSNFNTILTSSVGEIDFKGKLNLDSASASRGYNASLNVKELNVGKILKQPETIGKLNLEANADAQGLSPEEMNGTVKANVKSFDFKGYHYANFVVDGKINQNVYNGTAKLQDKNLDFVLAADLNYKNEVPRFNITFDLKNADFKALNLAERPLKARGILSTKMATPDFKSLNGNFGLRKVAVFNGETLYAIDSLLFASIDQKGRSELAIESDLLSGKFAGTFNIFEMGDVLQEFFGTYYSLKDTALVADKKSEKDSGPQNFRFNLKLKKTELLTDVLLPELTSFVPGEIRGEFDSEARQLDMKIDFSKIQYANIGVKSFLISANSDRSALNYNVIVDQINLDSMRIDGLEFNGTVANNSILTNLVILDSLDQTKYLIGGTFQSLKDKYQFKLLPNQVKLNYTDWSVPEDNYFQFGGPKLLAHNVIIQKGKEQIIIDSKKDAASTLFVGFRELNLEHLVSMVAQNKTITGLLHGDINIVPDTADMTFTADVGIRNFNIANIPWGDISLAVGRKSAERFDLKFGVRSKENNLNANGYYITGDQPSMNVITTIERFNLTTVEPLTMGQLKDLKGFLTGDIKIEGTPQAPKINGSLNLRDMSFYSTYVKTAFSLKNETIGLTPQGISFDSFELQDERKNTAVLDGMIQTTDYKNFAFNLDFTSTNFRLLNTTEKDNDLFYGKIDVDAVIRIRGNMDQPNLDVRIGLSDESNLTYIVPQTEAGVMEQQGIVRFKDKTFSNDPFMKSINPADTVKSTFTGINLTAQIELTDKETFNVIIDPTTGDQLSGLKGNATLTLEMDPTGNMDLTGRYEITEGKYSLSFYKFVKREFSVARGSTLTFTGDPLNADMDLSAIFEVETSPIDLVAVQIPAGNQTLMNQYKQKFPFQVYLNIQGQLLKPEISFRLDMLEKDRNALNGVVYSKLQDVNTRESDLNKQVFALLILKRFISDNPLESEAGGGGLEGTARSSVSKILTSQLNRLSQNVRGVELSFDVKSQEDYSSGQAENNTELELGLSKSLLNDKLTVKVAGNVDVEGDNSNRKASDYIGDLALEYMLTDDGRIRITGFRNSNYDIVDGELTETGAGLIYIKDYNTLSELFKANEKENKK</sequence>
<dbReference type="Pfam" id="PF05359">
    <property type="entry name" value="DUF748"/>
    <property type="match status" value="1"/>
</dbReference>
<evidence type="ECO:0000313" key="7">
    <source>
        <dbReference type="EMBL" id="MBT1701765.1"/>
    </source>
</evidence>
<evidence type="ECO:0000313" key="8">
    <source>
        <dbReference type="Proteomes" id="UP000772618"/>
    </source>
</evidence>
<keyword evidence="4 5" id="KW-0472">Membrane</keyword>
<accession>A0ABS5VLR3</accession>
<evidence type="ECO:0000256" key="2">
    <source>
        <dbReference type="ARBA" id="ARBA00022692"/>
    </source>
</evidence>
<name>A0ABS5VLR3_9BACT</name>
<evidence type="ECO:0000256" key="3">
    <source>
        <dbReference type="ARBA" id="ARBA00022989"/>
    </source>
</evidence>
<comment type="caution">
    <text evidence="7">The sequence shown here is derived from an EMBL/GenBank/DDBJ whole genome shotgun (WGS) entry which is preliminary data.</text>
</comment>
<feature type="transmembrane region" description="Helical" evidence="5">
    <location>
        <begin position="16"/>
        <end position="37"/>
    </location>
</feature>
<feature type="domain" description="Translocation and assembly module TamB C-terminal" evidence="6">
    <location>
        <begin position="1203"/>
        <end position="1659"/>
    </location>
</feature>
<protein>
    <submittedName>
        <fullName evidence="7">Translocation/assembly module TamB domain-containing protein</fullName>
    </submittedName>
</protein>
<dbReference type="PANTHER" id="PTHR36985">
    <property type="entry name" value="TRANSLOCATION AND ASSEMBLY MODULE SUBUNIT TAMB"/>
    <property type="match status" value="1"/>
</dbReference>
<evidence type="ECO:0000256" key="5">
    <source>
        <dbReference type="SAM" id="Phobius"/>
    </source>
</evidence>
<comment type="subcellular location">
    <subcellularLocation>
        <location evidence="1">Membrane</location>
        <topology evidence="1">Single-pass membrane protein</topology>
    </subcellularLocation>
</comment>
<evidence type="ECO:0000259" key="6">
    <source>
        <dbReference type="Pfam" id="PF04357"/>
    </source>
</evidence>
<organism evidence="7 8">
    <name type="scientific">Chryseosolibacter indicus</name>
    <dbReference type="NCBI Taxonomy" id="2782351"/>
    <lineage>
        <taxon>Bacteria</taxon>
        <taxon>Pseudomonadati</taxon>
        <taxon>Bacteroidota</taxon>
        <taxon>Cytophagia</taxon>
        <taxon>Cytophagales</taxon>
        <taxon>Chryseotaleaceae</taxon>
        <taxon>Chryseosolibacter</taxon>
    </lineage>
</organism>
<reference evidence="7 8" key="1">
    <citation type="submission" date="2021-05" db="EMBL/GenBank/DDBJ databases">
        <title>A Polyphasic approach of four new species of the genus Ohtaekwangia: Ohtaekwangia histidinii sp. nov., Ohtaekwangia cretensis sp. nov., Ohtaekwangia indiensis sp. nov., Ohtaekwangia reichenbachii sp. nov. from diverse environment.</title>
        <authorList>
            <person name="Octaviana S."/>
        </authorList>
    </citation>
    <scope>NUCLEOTIDE SEQUENCE [LARGE SCALE GENOMIC DNA]</scope>
    <source>
        <strain evidence="7 8">PWU20</strain>
    </source>
</reference>
<evidence type="ECO:0000256" key="4">
    <source>
        <dbReference type="ARBA" id="ARBA00023136"/>
    </source>
</evidence>
<dbReference type="InterPro" id="IPR008023">
    <property type="entry name" value="DUF748"/>
</dbReference>
<gene>
    <name evidence="7" type="ORF">KK060_00640</name>
</gene>
<dbReference type="InterPro" id="IPR007452">
    <property type="entry name" value="TamB_C"/>
</dbReference>
<evidence type="ECO:0000256" key="1">
    <source>
        <dbReference type="ARBA" id="ARBA00004167"/>
    </source>
</evidence>
<dbReference type="Pfam" id="PF04357">
    <property type="entry name" value="TamB"/>
    <property type="match status" value="1"/>
</dbReference>
<dbReference type="RefSeq" id="WP_254151465.1">
    <property type="nucleotide sequence ID" value="NZ_JAHESD010000001.1"/>
</dbReference>
<dbReference type="Proteomes" id="UP000772618">
    <property type="component" value="Unassembled WGS sequence"/>
</dbReference>